<dbReference type="EMBL" id="KE361629">
    <property type="protein sequence ID" value="EPQ29839.1"/>
    <property type="molecule type" value="Genomic_DNA"/>
</dbReference>
<dbReference type="Pfam" id="PF25084">
    <property type="entry name" value="LbH_EIF2B"/>
    <property type="match status" value="1"/>
</dbReference>
<feature type="region of interest" description="Disordered" evidence="9">
    <location>
        <begin position="410"/>
        <end position="443"/>
    </location>
</feature>
<dbReference type="SUPFAM" id="SSF53448">
    <property type="entry name" value="Nucleotide-diphospho-sugar transferases"/>
    <property type="match status" value="1"/>
</dbReference>
<evidence type="ECO:0000313" key="12">
    <source>
        <dbReference type="Proteomes" id="UP000053664"/>
    </source>
</evidence>
<dbReference type="AlphaFoldDB" id="A0A061HBJ0"/>
<evidence type="ECO:0000256" key="1">
    <source>
        <dbReference type="ARBA" id="ARBA00004514"/>
    </source>
</evidence>
<dbReference type="PANTHER" id="PTHR45989:SF1">
    <property type="entry name" value="TRANSLATION INITIATION FACTOR EIF-2B SUBUNIT GAMMA"/>
    <property type="match status" value="1"/>
</dbReference>
<evidence type="ECO:0000256" key="5">
    <source>
        <dbReference type="ARBA" id="ARBA00022917"/>
    </source>
</evidence>
<dbReference type="GO" id="GO:0003743">
    <property type="term" value="F:translation initiation factor activity"/>
    <property type="evidence" value="ECO:0007669"/>
    <property type="project" value="UniProtKB-KW"/>
</dbReference>
<dbReference type="GeneID" id="19316632"/>
<feature type="compositionally biased region" description="Gly residues" evidence="9">
    <location>
        <begin position="669"/>
        <end position="683"/>
    </location>
</feature>
<evidence type="ECO:0000259" key="10">
    <source>
        <dbReference type="Pfam" id="PF25084"/>
    </source>
</evidence>
<reference evidence="11 12" key="1">
    <citation type="journal article" date="2013" name="Plant Cell">
        <title>The transition from a phytopathogenic smut ancestor to an anamorphic biocontrol agent deciphered by comparative whole-genome analysis.</title>
        <authorList>
            <person name="Lefebvre F."/>
            <person name="Joly D.L."/>
            <person name="Labbe C."/>
            <person name="Teichmann B."/>
            <person name="Linning R."/>
            <person name="Belzile F."/>
            <person name="Bakkeren G."/>
            <person name="Belanger R.R."/>
        </authorList>
    </citation>
    <scope>NUCLEOTIDE SEQUENCE [LARGE SCALE GENOMIC DNA]</scope>
    <source>
        <strain evidence="11 12">PF-1</strain>
    </source>
</reference>
<dbReference type="PANTHER" id="PTHR45989">
    <property type="entry name" value="TRANSLATION INITIATION FACTOR EIF-2B SUBUNIT GAMMA"/>
    <property type="match status" value="1"/>
</dbReference>
<dbReference type="RefSeq" id="XP_007878220.1">
    <property type="nucleotide sequence ID" value="XM_007880029.1"/>
</dbReference>
<dbReference type="Proteomes" id="UP000053664">
    <property type="component" value="Unassembled WGS sequence"/>
</dbReference>
<evidence type="ECO:0000256" key="2">
    <source>
        <dbReference type="ARBA" id="ARBA00007878"/>
    </source>
</evidence>
<protein>
    <recommendedName>
        <fullName evidence="6">Translation initiation factor eIF2B subunit gamma</fullName>
    </recommendedName>
    <alternativeName>
        <fullName evidence="7">eIF2B GDP-GTP exchange factor subunit gamma</fullName>
    </alternativeName>
</protein>
<comment type="subcellular location">
    <subcellularLocation>
        <location evidence="1">Cytoplasm</location>
        <location evidence="1">Cytosol</location>
    </subcellularLocation>
</comment>
<dbReference type="GO" id="GO:0005085">
    <property type="term" value="F:guanyl-nucleotide exchange factor activity"/>
    <property type="evidence" value="ECO:0007669"/>
    <property type="project" value="TreeGrafter"/>
</dbReference>
<accession>A0A061HBJ0</accession>
<dbReference type="eggNOG" id="KOG1462">
    <property type="taxonomic scope" value="Eukaryota"/>
</dbReference>
<evidence type="ECO:0000256" key="9">
    <source>
        <dbReference type="SAM" id="MobiDB-lite"/>
    </source>
</evidence>
<feature type="region of interest" description="Disordered" evidence="9">
    <location>
        <begin position="612"/>
        <end position="636"/>
    </location>
</feature>
<dbReference type="HOGENOM" id="CLU_016743_3_0_1"/>
<feature type="domain" description="EIF2B subunit epsilon/gamma LbH" evidence="10">
    <location>
        <begin position="759"/>
        <end position="846"/>
    </location>
</feature>
<feature type="compositionally biased region" description="Basic and acidic residues" evidence="9">
    <location>
        <begin position="615"/>
        <end position="628"/>
    </location>
</feature>
<dbReference type="Gene3D" id="3.90.550.10">
    <property type="entry name" value="Spore Coat Polysaccharide Biosynthesis Protein SpsA, Chain A"/>
    <property type="match status" value="1"/>
</dbReference>
<dbReference type="CDD" id="cd04652">
    <property type="entry name" value="LbH_eIF2B_gamma_C"/>
    <property type="match status" value="1"/>
</dbReference>
<proteinExistence type="inferred from homology"/>
<keyword evidence="3" id="KW-0963">Cytoplasm</keyword>
<feature type="region of interest" description="Disordered" evidence="9">
    <location>
        <begin position="667"/>
        <end position="687"/>
    </location>
</feature>
<dbReference type="InterPro" id="IPR029044">
    <property type="entry name" value="Nucleotide-diphossugar_trans"/>
</dbReference>
<dbReference type="Gene3D" id="2.160.10.10">
    <property type="entry name" value="Hexapeptide repeat proteins"/>
    <property type="match status" value="1"/>
</dbReference>
<gene>
    <name evidence="11" type="ORF">PFL1_02512</name>
</gene>
<evidence type="ECO:0000313" key="11">
    <source>
        <dbReference type="EMBL" id="EPQ29839.1"/>
    </source>
</evidence>
<dbReference type="OrthoDB" id="1733332at2759"/>
<dbReference type="KEGG" id="pfp:PFL1_02512"/>
<dbReference type="GO" id="GO:0005851">
    <property type="term" value="C:eukaryotic translation initiation factor 2B complex"/>
    <property type="evidence" value="ECO:0007669"/>
    <property type="project" value="TreeGrafter"/>
</dbReference>
<comment type="subunit">
    <text evidence="8">Component of the translation initiation factor 2B (eIF2B) complex which is a heterodecamer of two sets of five different subunits: alpha, beta, gamma, delta and epsilon. Subunits alpha, beta and delta comprise a regulatory subcomplex and subunits epsilon and gamma comprise a catalytic subcomplex. Within the complex, the hexameric regulatory complex resides at the center, with the two heterodimeric catalytic subcomplexes bound on opposite sides.</text>
</comment>
<dbReference type="InterPro" id="IPR011004">
    <property type="entry name" value="Trimer_LpxA-like_sf"/>
</dbReference>
<dbReference type="GO" id="GO:0005829">
    <property type="term" value="C:cytosol"/>
    <property type="evidence" value="ECO:0007669"/>
    <property type="project" value="UniProtKB-SubCell"/>
</dbReference>
<keyword evidence="4" id="KW-0396">Initiation factor</keyword>
<name>A0A061HBJ0_9BASI</name>
<evidence type="ECO:0000256" key="3">
    <source>
        <dbReference type="ARBA" id="ARBA00022490"/>
    </source>
</evidence>
<dbReference type="InterPro" id="IPR056764">
    <property type="entry name" value="LbH_EIF2B3/5"/>
</dbReference>
<keyword evidence="5" id="KW-0648">Protein biosynthesis</keyword>
<evidence type="ECO:0000256" key="7">
    <source>
        <dbReference type="ARBA" id="ARBA00044229"/>
    </source>
</evidence>
<feature type="compositionally biased region" description="Gly residues" evidence="9">
    <location>
        <begin position="429"/>
        <end position="443"/>
    </location>
</feature>
<sequence length="856" mass="88023">MATKFASAPTAAAPSNSHPPLLQPIVFCGHGNNLYPLCSSPTSADNLDSLNDAPSTNALPKALLPILNRPMIAYPLQQILSAGLRHAIILAPSEQHHQIAAALKTVILVPPVAVAQGKKSSAAAAAAAVHEASKHPNLSVTVGLSSAAPTSSSTITGTYLAGATIPSVPATVASSSSLAADSAVMKIDLLPLGPDDVAPGKSADAGLAGPASGAKRARKLGTAPLLSWLHSIGRLTRDPLIVPIDFIGQGVSLTTLINSHVAGVPESPAMTTLMYERGAGEGTGKEREKDGPPKLFTIYDRSPLASSSPSPSGSSHSLHRLLLLQDSDDISDLDSSDLHVRMSLLWSHPHIRISTSLLDSHIYIFNLAKLVSLLQSKEGQRMKSLKEEVVPFIAKCSWMKGLREKAGWYSSPGGGADDASRSGSLVPGQLGGRSLGGAGPGNGVGAGGATSYVPWTMQASREENGGVRRSTTYVEPELLDGRAVQAKLDLTSSQGADGLAHSAGRGPLAGSRLGGDQMRSSPLFTPELSRAPSPRSREAMLRSFTPVDPASPSTELTRPDLGHVGDAVGKKLDHSQKAQLKAQARRSAAEVRTVTLIVRLAREHRHPIDPSLTIDEVRQREGEEDAARRQSLGASAAAPEKFVARANTVPTYMECNRYLLRSLAASASSGGGGGGGGGGGSSTQGGATVSSVALLQDTLPHPLPSQAASAAPSSSMSLVAGGGAQMVMPSSASDAGSTGTSAVASASGGAGGEVQLIDPKAQVSTDSVVAEHTRIGERAMIKRSVVGKGCVVAKNAKVTGCIIMDGVRVGENVKLENCILCPGSVIEDRANLKDCDVAAGVRVSSGTNSKNEKFDE</sequence>
<organism evidence="11 12">
    <name type="scientific">Pseudozyma flocculosa PF-1</name>
    <dbReference type="NCBI Taxonomy" id="1277687"/>
    <lineage>
        <taxon>Eukaryota</taxon>
        <taxon>Fungi</taxon>
        <taxon>Dikarya</taxon>
        <taxon>Basidiomycota</taxon>
        <taxon>Ustilaginomycotina</taxon>
        <taxon>Ustilaginomycetes</taxon>
        <taxon>Ustilaginales</taxon>
        <taxon>Ustilaginaceae</taxon>
        <taxon>Pseudozyma</taxon>
    </lineage>
</organism>
<evidence type="ECO:0000256" key="6">
    <source>
        <dbReference type="ARBA" id="ARBA00044196"/>
    </source>
</evidence>
<dbReference type="InterPro" id="IPR051960">
    <property type="entry name" value="eIF2B_gamma"/>
</dbReference>
<dbReference type="GO" id="GO:0002183">
    <property type="term" value="P:cytoplasmic translational initiation"/>
    <property type="evidence" value="ECO:0007669"/>
    <property type="project" value="TreeGrafter"/>
</dbReference>
<feature type="region of interest" description="Disordered" evidence="9">
    <location>
        <begin position="495"/>
        <end position="536"/>
    </location>
</feature>
<dbReference type="SUPFAM" id="SSF51161">
    <property type="entry name" value="Trimeric LpxA-like enzymes"/>
    <property type="match status" value="1"/>
</dbReference>
<evidence type="ECO:0000256" key="8">
    <source>
        <dbReference type="ARBA" id="ARBA00046432"/>
    </source>
</evidence>
<comment type="similarity">
    <text evidence="2">Belongs to the eIF-2B gamma/epsilon subunits family.</text>
</comment>
<evidence type="ECO:0000256" key="4">
    <source>
        <dbReference type="ARBA" id="ARBA00022540"/>
    </source>
</evidence>